<reference evidence="6 7" key="1">
    <citation type="submission" date="2013-04" db="EMBL/GenBank/DDBJ databases">
        <title>Oceanococcus atlanticus 22II-S10r2 Genome Sequencing.</title>
        <authorList>
            <person name="Lai Q."/>
            <person name="Li G."/>
            <person name="Shao Z."/>
        </authorList>
    </citation>
    <scope>NUCLEOTIDE SEQUENCE [LARGE SCALE GENOMIC DNA]</scope>
    <source>
        <strain evidence="6 7">22II-S10r2</strain>
    </source>
</reference>
<comment type="caution">
    <text evidence="6">The sequence shown here is derived from an EMBL/GenBank/DDBJ whole genome shotgun (WGS) entry which is preliminary data.</text>
</comment>
<keyword evidence="3 5" id="KW-1133">Transmembrane helix</keyword>
<dbReference type="AlphaFoldDB" id="A0A1Y1SA20"/>
<feature type="transmembrane region" description="Helical" evidence="5">
    <location>
        <begin position="12"/>
        <end position="36"/>
    </location>
</feature>
<evidence type="ECO:0000256" key="3">
    <source>
        <dbReference type="ARBA" id="ARBA00022989"/>
    </source>
</evidence>
<organism evidence="6 7">
    <name type="scientific">Oceanococcus atlanticus</name>
    <dbReference type="NCBI Taxonomy" id="1317117"/>
    <lineage>
        <taxon>Bacteria</taxon>
        <taxon>Pseudomonadati</taxon>
        <taxon>Pseudomonadota</taxon>
        <taxon>Gammaproteobacteria</taxon>
        <taxon>Chromatiales</taxon>
        <taxon>Oceanococcaceae</taxon>
        <taxon>Oceanococcus</taxon>
    </lineage>
</organism>
<dbReference type="OrthoDB" id="5880499at2"/>
<keyword evidence="2 5" id="KW-0812">Transmembrane</keyword>
<evidence type="ECO:0000256" key="4">
    <source>
        <dbReference type="ARBA" id="ARBA00023136"/>
    </source>
</evidence>
<keyword evidence="4 5" id="KW-0472">Membrane</keyword>
<feature type="transmembrane region" description="Helical" evidence="5">
    <location>
        <begin position="114"/>
        <end position="133"/>
    </location>
</feature>
<dbReference type="STRING" id="1317117.ATO7_15432"/>
<accession>A0A1Y1SA20</accession>
<sequence>MADALQPYSLAILAAGLMAVLLFAQILIADIAAIWAKTQPGKPLDYNPASFHFRASRSFHNTNESIAVFILLLGVCIALAAQPALVNLMAWVYVAGRIGHMLTYYLGWNLARTLSFVVALLGLLGLIAAGVLAC</sequence>
<evidence type="ECO:0000313" key="6">
    <source>
        <dbReference type="EMBL" id="ORE85188.1"/>
    </source>
</evidence>
<evidence type="ECO:0008006" key="8">
    <source>
        <dbReference type="Google" id="ProtNLM"/>
    </source>
</evidence>
<dbReference type="EMBL" id="AQQV01000005">
    <property type="protein sequence ID" value="ORE85188.1"/>
    <property type="molecule type" value="Genomic_DNA"/>
</dbReference>
<dbReference type="SUPFAM" id="SSF161084">
    <property type="entry name" value="MAPEG domain-like"/>
    <property type="match status" value="1"/>
</dbReference>
<gene>
    <name evidence="6" type="ORF">ATO7_15432</name>
</gene>
<name>A0A1Y1SA20_9GAMM</name>
<evidence type="ECO:0000256" key="1">
    <source>
        <dbReference type="ARBA" id="ARBA00004370"/>
    </source>
</evidence>
<dbReference type="Proteomes" id="UP000192342">
    <property type="component" value="Unassembled WGS sequence"/>
</dbReference>
<dbReference type="Gene3D" id="1.20.120.550">
    <property type="entry name" value="Membrane associated eicosanoid/glutathione metabolism-like domain"/>
    <property type="match status" value="1"/>
</dbReference>
<dbReference type="Pfam" id="PF01124">
    <property type="entry name" value="MAPEG"/>
    <property type="match status" value="1"/>
</dbReference>
<evidence type="ECO:0000313" key="7">
    <source>
        <dbReference type="Proteomes" id="UP000192342"/>
    </source>
</evidence>
<keyword evidence="7" id="KW-1185">Reference proteome</keyword>
<dbReference type="InterPro" id="IPR023352">
    <property type="entry name" value="MAPEG-like_dom_sf"/>
</dbReference>
<feature type="transmembrane region" description="Helical" evidence="5">
    <location>
        <begin position="66"/>
        <end position="94"/>
    </location>
</feature>
<evidence type="ECO:0000256" key="2">
    <source>
        <dbReference type="ARBA" id="ARBA00022692"/>
    </source>
</evidence>
<comment type="subcellular location">
    <subcellularLocation>
        <location evidence="1">Membrane</location>
    </subcellularLocation>
</comment>
<protein>
    <recommendedName>
        <fullName evidence="8">MAPEG family protein</fullName>
    </recommendedName>
</protein>
<dbReference type="RefSeq" id="WP_083563337.1">
    <property type="nucleotide sequence ID" value="NZ_AQQV01000005.1"/>
</dbReference>
<evidence type="ECO:0000256" key="5">
    <source>
        <dbReference type="SAM" id="Phobius"/>
    </source>
</evidence>
<proteinExistence type="predicted"/>
<dbReference type="GO" id="GO:0016020">
    <property type="term" value="C:membrane"/>
    <property type="evidence" value="ECO:0007669"/>
    <property type="project" value="UniProtKB-SubCell"/>
</dbReference>
<dbReference type="InterPro" id="IPR001129">
    <property type="entry name" value="Membr-assoc_MAPEG"/>
</dbReference>